<sequence length="410" mass="44958">MMKIKNLLKSICLSVVFVLGACSSDDDSTSPIDQVVAPEKYTFERKGGSSVSFSGQTTRIAMAEEIVSELKDRTNTEVVLNAMFSHVEGANDFSDTDLNASNKSVRSKVAASKDYFSANTTDAIAIRNQFDGWIKNQVDEVFPNWEITAKAGVAGVIQEAGGGSKRYVDAKGLELNQAFAKSLIGALMTDQALNNYLSTAVLDEADNVVNNDKDVVEEGKNYTTMEHKWDEAYGYLYGTSADKTNPNATIGADDNFLNKYIGRVEADSDFKGIAKDIFDAFKLGRAAIVAKQYDVRDKQAAIIKEKISQVIAIRAVYYLQQGKKALEAPVVDYASAFHDLSEGFGFVYSLQFTRKSDSNTPYFTKSEVQTYIDQLMEGANGFWDLSPNTLQSISEKIAEKFSFSVAQAGS</sequence>
<evidence type="ECO:0000313" key="3">
    <source>
        <dbReference type="Proteomes" id="UP000601108"/>
    </source>
</evidence>
<name>A0A918JST2_9FLAO</name>
<feature type="chain" id="PRO_5037892792" evidence="1">
    <location>
        <begin position="22"/>
        <end position="410"/>
    </location>
</feature>
<dbReference type="EMBL" id="BMWS01000005">
    <property type="protein sequence ID" value="GGX10622.1"/>
    <property type="molecule type" value="Genomic_DNA"/>
</dbReference>
<organism evidence="2 3">
    <name type="scientific">Aquimarina muelleri</name>
    <dbReference type="NCBI Taxonomy" id="279356"/>
    <lineage>
        <taxon>Bacteria</taxon>
        <taxon>Pseudomonadati</taxon>
        <taxon>Bacteroidota</taxon>
        <taxon>Flavobacteriia</taxon>
        <taxon>Flavobacteriales</taxon>
        <taxon>Flavobacteriaceae</taxon>
        <taxon>Aquimarina</taxon>
    </lineage>
</organism>
<evidence type="ECO:0000256" key="1">
    <source>
        <dbReference type="SAM" id="SignalP"/>
    </source>
</evidence>
<keyword evidence="3" id="KW-1185">Reference proteome</keyword>
<dbReference type="Pfam" id="PF16148">
    <property type="entry name" value="DUF4856"/>
    <property type="match status" value="1"/>
</dbReference>
<gene>
    <name evidence="2" type="ORF">GCM10007384_10440</name>
</gene>
<reference evidence="2 3" key="1">
    <citation type="journal article" date="2014" name="Int. J. Syst. Evol. Microbiol.">
        <title>Complete genome sequence of Corynebacterium casei LMG S-19264T (=DSM 44701T), isolated from a smear-ripened cheese.</title>
        <authorList>
            <consortium name="US DOE Joint Genome Institute (JGI-PGF)"/>
            <person name="Walter F."/>
            <person name="Albersmeier A."/>
            <person name="Kalinowski J."/>
            <person name="Ruckert C."/>
        </authorList>
    </citation>
    <scope>NUCLEOTIDE SEQUENCE [LARGE SCALE GENOMIC DNA]</scope>
    <source>
        <strain evidence="2 3">KCTC 12285</strain>
    </source>
</reference>
<dbReference type="RefSeq" id="WP_035089152.1">
    <property type="nucleotide sequence ID" value="NZ_BMWS01000005.1"/>
</dbReference>
<protein>
    <submittedName>
        <fullName evidence="2">DUF4856 domain-containing protein</fullName>
    </submittedName>
</protein>
<dbReference type="InterPro" id="IPR032331">
    <property type="entry name" value="DUF4856"/>
</dbReference>
<dbReference type="Proteomes" id="UP000601108">
    <property type="component" value="Unassembled WGS sequence"/>
</dbReference>
<comment type="caution">
    <text evidence="2">The sequence shown here is derived from an EMBL/GenBank/DDBJ whole genome shotgun (WGS) entry which is preliminary data.</text>
</comment>
<dbReference type="AlphaFoldDB" id="A0A918JST2"/>
<dbReference type="PROSITE" id="PS51257">
    <property type="entry name" value="PROKAR_LIPOPROTEIN"/>
    <property type="match status" value="1"/>
</dbReference>
<accession>A0A918JST2</accession>
<feature type="signal peptide" evidence="1">
    <location>
        <begin position="1"/>
        <end position="21"/>
    </location>
</feature>
<keyword evidence="1" id="KW-0732">Signal</keyword>
<proteinExistence type="predicted"/>
<evidence type="ECO:0000313" key="2">
    <source>
        <dbReference type="EMBL" id="GGX10622.1"/>
    </source>
</evidence>